<dbReference type="InterPro" id="IPR047152">
    <property type="entry name" value="Caudal_homeobox"/>
</dbReference>
<evidence type="ECO:0000313" key="10">
    <source>
        <dbReference type="EMBL" id="CAL4181465.1"/>
    </source>
</evidence>
<keyword evidence="4 7" id="KW-0238">DNA-binding</keyword>
<dbReference type="GO" id="GO:0030154">
    <property type="term" value="P:cell differentiation"/>
    <property type="evidence" value="ECO:0007669"/>
    <property type="project" value="TreeGrafter"/>
</dbReference>
<dbReference type="PRINTS" id="PR00031">
    <property type="entry name" value="HTHREPRESSR"/>
</dbReference>
<dbReference type="InterPro" id="IPR017970">
    <property type="entry name" value="Homeobox_CS"/>
</dbReference>
<dbReference type="GO" id="GO:0000977">
    <property type="term" value="F:RNA polymerase II transcription regulatory region sequence-specific DNA binding"/>
    <property type="evidence" value="ECO:0007669"/>
    <property type="project" value="TreeGrafter"/>
</dbReference>
<dbReference type="GO" id="GO:0000981">
    <property type="term" value="F:DNA-binding transcription factor activity, RNA polymerase II-specific"/>
    <property type="evidence" value="ECO:0007669"/>
    <property type="project" value="InterPro"/>
</dbReference>
<dbReference type="InterPro" id="IPR001356">
    <property type="entry name" value="HD"/>
</dbReference>
<comment type="similarity">
    <text evidence="2">Belongs to the Caudal homeobox family.</text>
</comment>
<dbReference type="Proteomes" id="UP001497623">
    <property type="component" value="Unassembled WGS sequence"/>
</dbReference>
<dbReference type="PANTHER" id="PTHR24332:SF9">
    <property type="entry name" value="HOMEOTIC PROTEIN CAUDAL"/>
    <property type="match status" value="1"/>
</dbReference>
<name>A0AAV2SDL6_MEGNR</name>
<evidence type="ECO:0000256" key="3">
    <source>
        <dbReference type="ARBA" id="ARBA00022473"/>
    </source>
</evidence>
<feature type="domain" description="Homeobox" evidence="9">
    <location>
        <begin position="256"/>
        <end position="316"/>
    </location>
</feature>
<evidence type="ECO:0000256" key="4">
    <source>
        <dbReference type="ARBA" id="ARBA00023125"/>
    </source>
</evidence>
<feature type="DNA-binding region" description="Homeobox" evidence="7">
    <location>
        <begin position="258"/>
        <end position="317"/>
    </location>
</feature>
<dbReference type="InterPro" id="IPR000047">
    <property type="entry name" value="HTH_motif"/>
</dbReference>
<sequence length="379" mass="43639">MMVFVNSWLTLIYNTNFHCRNYTDHLKASSEGHFAYNDGYQSQNYLLFVSHKYSLTVLNWLAKSFFSSLLLRGCQAGPRPDRAMQTPNQHHLEASLICHAIIPPKLPPLSPNQGLQNFPPDRYQPSARTFKGLLELPISVTLYCKLGTTNPARPKAAQYMLSCGLVFLSLWVILDYLTGLCGQLNIICDYKPRHCIVSTHAHFGPLKAYVQPTCLTFLSPEKRLTSFYTSTSFPSAQVLNDKHIEITGELIFGKTRTKDKYRVVYSDHQRLELEKEFHYSRYITIRRKSELATMLGLSERQVKIWFQNRRAKERKQMKKRDELLQKEKLESVGYHPSVTAVPPMPHMHHHPHPHVSNAQHLGPPTKPIMMDIKPVIQVD</sequence>
<dbReference type="SUPFAM" id="SSF46689">
    <property type="entry name" value="Homeodomain-like"/>
    <property type="match status" value="1"/>
</dbReference>
<evidence type="ECO:0000256" key="6">
    <source>
        <dbReference type="ARBA" id="ARBA00023242"/>
    </source>
</evidence>
<dbReference type="Gene3D" id="1.10.10.60">
    <property type="entry name" value="Homeodomain-like"/>
    <property type="match status" value="1"/>
</dbReference>
<dbReference type="FunFam" id="1.10.10.60:FF:000574">
    <property type="entry name" value="Homeobox protein CHOX-CAD2"/>
    <property type="match status" value="1"/>
</dbReference>
<dbReference type="GO" id="GO:0005634">
    <property type="term" value="C:nucleus"/>
    <property type="evidence" value="ECO:0007669"/>
    <property type="project" value="UniProtKB-SubCell"/>
</dbReference>
<dbReference type="PRINTS" id="PR00024">
    <property type="entry name" value="HOMEOBOX"/>
</dbReference>
<gene>
    <name evidence="10" type="ORF">MNOR_LOCUS35422</name>
</gene>
<dbReference type="GO" id="GO:0009948">
    <property type="term" value="P:anterior/posterior axis specification"/>
    <property type="evidence" value="ECO:0007669"/>
    <property type="project" value="TreeGrafter"/>
</dbReference>
<keyword evidence="6 7" id="KW-0539">Nucleus</keyword>
<dbReference type="CDD" id="cd00086">
    <property type="entry name" value="homeodomain"/>
    <property type="match status" value="1"/>
</dbReference>
<dbReference type="AlphaFoldDB" id="A0AAV2SDL6"/>
<evidence type="ECO:0000256" key="8">
    <source>
        <dbReference type="RuleBase" id="RU000682"/>
    </source>
</evidence>
<dbReference type="GO" id="GO:0009887">
    <property type="term" value="P:animal organ morphogenesis"/>
    <property type="evidence" value="ECO:0007669"/>
    <property type="project" value="TreeGrafter"/>
</dbReference>
<evidence type="ECO:0000256" key="1">
    <source>
        <dbReference type="ARBA" id="ARBA00004123"/>
    </source>
</evidence>
<evidence type="ECO:0000259" key="9">
    <source>
        <dbReference type="PROSITE" id="PS50071"/>
    </source>
</evidence>
<keyword evidence="5 7" id="KW-0371">Homeobox</keyword>
<proteinExistence type="inferred from homology"/>
<feature type="non-terminal residue" evidence="10">
    <location>
        <position position="379"/>
    </location>
</feature>
<dbReference type="EMBL" id="CAXKWB010059026">
    <property type="protein sequence ID" value="CAL4181465.1"/>
    <property type="molecule type" value="Genomic_DNA"/>
</dbReference>
<dbReference type="PROSITE" id="PS00027">
    <property type="entry name" value="HOMEOBOX_1"/>
    <property type="match status" value="1"/>
</dbReference>
<evidence type="ECO:0000256" key="5">
    <source>
        <dbReference type="ARBA" id="ARBA00023155"/>
    </source>
</evidence>
<dbReference type="PROSITE" id="PS50071">
    <property type="entry name" value="HOMEOBOX_2"/>
    <property type="match status" value="1"/>
</dbReference>
<keyword evidence="3" id="KW-0217">Developmental protein</keyword>
<comment type="subcellular location">
    <subcellularLocation>
        <location evidence="1 7 8">Nucleus</location>
    </subcellularLocation>
</comment>
<dbReference type="InterPro" id="IPR009057">
    <property type="entry name" value="Homeodomain-like_sf"/>
</dbReference>
<evidence type="ECO:0000256" key="2">
    <source>
        <dbReference type="ARBA" id="ARBA00010341"/>
    </source>
</evidence>
<dbReference type="Pfam" id="PF00046">
    <property type="entry name" value="Homeodomain"/>
    <property type="match status" value="1"/>
</dbReference>
<organism evidence="10 11">
    <name type="scientific">Meganyctiphanes norvegica</name>
    <name type="common">Northern krill</name>
    <name type="synonym">Thysanopoda norvegica</name>
    <dbReference type="NCBI Taxonomy" id="48144"/>
    <lineage>
        <taxon>Eukaryota</taxon>
        <taxon>Metazoa</taxon>
        <taxon>Ecdysozoa</taxon>
        <taxon>Arthropoda</taxon>
        <taxon>Crustacea</taxon>
        <taxon>Multicrustacea</taxon>
        <taxon>Malacostraca</taxon>
        <taxon>Eumalacostraca</taxon>
        <taxon>Eucarida</taxon>
        <taxon>Euphausiacea</taxon>
        <taxon>Euphausiidae</taxon>
        <taxon>Meganyctiphanes</taxon>
    </lineage>
</organism>
<keyword evidence="11" id="KW-1185">Reference proteome</keyword>
<accession>A0AAV2SDL6</accession>
<comment type="caution">
    <text evidence="10">The sequence shown here is derived from an EMBL/GenBank/DDBJ whole genome shotgun (WGS) entry which is preliminary data.</text>
</comment>
<dbReference type="SMART" id="SM00389">
    <property type="entry name" value="HOX"/>
    <property type="match status" value="1"/>
</dbReference>
<dbReference type="PANTHER" id="PTHR24332">
    <property type="entry name" value="HOMEOBOX PROTEIN CDX"/>
    <property type="match status" value="1"/>
</dbReference>
<reference evidence="10 11" key="1">
    <citation type="submission" date="2024-05" db="EMBL/GenBank/DDBJ databases">
        <authorList>
            <person name="Wallberg A."/>
        </authorList>
    </citation>
    <scope>NUCLEOTIDE SEQUENCE [LARGE SCALE GENOMIC DNA]</scope>
</reference>
<evidence type="ECO:0000313" key="11">
    <source>
        <dbReference type="Proteomes" id="UP001497623"/>
    </source>
</evidence>
<protein>
    <recommendedName>
        <fullName evidence="9">Homeobox domain-containing protein</fullName>
    </recommendedName>
</protein>
<evidence type="ECO:0000256" key="7">
    <source>
        <dbReference type="PROSITE-ProRule" id="PRU00108"/>
    </source>
</evidence>
<dbReference type="InterPro" id="IPR020479">
    <property type="entry name" value="HD_metazoa"/>
</dbReference>